<dbReference type="AlphaFoldDB" id="K0SF12"/>
<protein>
    <submittedName>
        <fullName evidence="2">Uncharacterized protein</fullName>
    </submittedName>
</protein>
<sequence length="192" mass="20662">MQNPKSGSLPIPTFVELEESSPEIRPAPRRVDPAGCFRTVRFLRVVGRAPQFKRGGTGGPARAQPPQQTPCRVSLQAFKDRPTTSSQPRPPTSAPPPTPPPSTSSPPPPPTGNVTVSQSETSLVTLIPNGTTHSNISSSASRKIRTAHFKGTRRPAVLLHNSQYQPKEHSKQAAGRQQELQHSNSKVAFVCA</sequence>
<organism evidence="2 3">
    <name type="scientific">Thalassiosira oceanica</name>
    <name type="common">Marine diatom</name>
    <dbReference type="NCBI Taxonomy" id="159749"/>
    <lineage>
        <taxon>Eukaryota</taxon>
        <taxon>Sar</taxon>
        <taxon>Stramenopiles</taxon>
        <taxon>Ochrophyta</taxon>
        <taxon>Bacillariophyta</taxon>
        <taxon>Coscinodiscophyceae</taxon>
        <taxon>Thalassiosirophycidae</taxon>
        <taxon>Thalassiosirales</taxon>
        <taxon>Thalassiosiraceae</taxon>
        <taxon>Thalassiosira</taxon>
    </lineage>
</organism>
<reference evidence="2 3" key="1">
    <citation type="journal article" date="2012" name="Genome Biol.">
        <title>Genome and low-iron response of an oceanic diatom adapted to chronic iron limitation.</title>
        <authorList>
            <person name="Lommer M."/>
            <person name="Specht M."/>
            <person name="Roy A.S."/>
            <person name="Kraemer L."/>
            <person name="Andreson R."/>
            <person name="Gutowska M.A."/>
            <person name="Wolf J."/>
            <person name="Bergner S.V."/>
            <person name="Schilhabel M.B."/>
            <person name="Klostermeier U.C."/>
            <person name="Beiko R.G."/>
            <person name="Rosenstiel P."/>
            <person name="Hippler M."/>
            <person name="Laroche J."/>
        </authorList>
    </citation>
    <scope>NUCLEOTIDE SEQUENCE [LARGE SCALE GENOMIC DNA]</scope>
    <source>
        <strain evidence="2 3">CCMP1005</strain>
    </source>
</reference>
<feature type="compositionally biased region" description="Pro residues" evidence="1">
    <location>
        <begin position="88"/>
        <end position="111"/>
    </location>
</feature>
<feature type="region of interest" description="Disordered" evidence="1">
    <location>
        <begin position="46"/>
        <end position="117"/>
    </location>
</feature>
<name>K0SF12_THAOC</name>
<evidence type="ECO:0000313" key="3">
    <source>
        <dbReference type="Proteomes" id="UP000266841"/>
    </source>
</evidence>
<feature type="region of interest" description="Disordered" evidence="1">
    <location>
        <begin position="1"/>
        <end position="31"/>
    </location>
</feature>
<evidence type="ECO:0000256" key="1">
    <source>
        <dbReference type="SAM" id="MobiDB-lite"/>
    </source>
</evidence>
<dbReference type="EMBL" id="AGNL01017824">
    <property type="protein sequence ID" value="EJK63960.1"/>
    <property type="molecule type" value="Genomic_DNA"/>
</dbReference>
<evidence type="ECO:0000313" key="2">
    <source>
        <dbReference type="EMBL" id="EJK63960.1"/>
    </source>
</evidence>
<proteinExistence type="predicted"/>
<accession>K0SF12</accession>
<comment type="caution">
    <text evidence="2">The sequence shown here is derived from an EMBL/GenBank/DDBJ whole genome shotgun (WGS) entry which is preliminary data.</text>
</comment>
<keyword evidence="3" id="KW-1185">Reference proteome</keyword>
<dbReference type="Proteomes" id="UP000266841">
    <property type="component" value="Unassembled WGS sequence"/>
</dbReference>
<gene>
    <name evidence="2" type="ORF">THAOC_15357</name>
</gene>